<evidence type="ECO:0000313" key="2">
    <source>
        <dbReference type="EMBL" id="CAB9507732.1"/>
    </source>
</evidence>
<dbReference type="PROSITE" id="PS50404">
    <property type="entry name" value="GST_NTER"/>
    <property type="match status" value="1"/>
</dbReference>
<organism evidence="2 3">
    <name type="scientific">Seminavis robusta</name>
    <dbReference type="NCBI Taxonomy" id="568900"/>
    <lineage>
        <taxon>Eukaryota</taxon>
        <taxon>Sar</taxon>
        <taxon>Stramenopiles</taxon>
        <taxon>Ochrophyta</taxon>
        <taxon>Bacillariophyta</taxon>
        <taxon>Bacillariophyceae</taxon>
        <taxon>Bacillariophycidae</taxon>
        <taxon>Naviculales</taxon>
        <taxon>Naviculaceae</taxon>
        <taxon>Seminavis</taxon>
    </lineage>
</organism>
<dbReference type="InterPro" id="IPR007494">
    <property type="entry name" value="Glutaredoxin2_C"/>
</dbReference>
<protein>
    <submittedName>
        <fullName evidence="2">Glutaredoxin 2</fullName>
    </submittedName>
</protein>
<name>A0A9N8HCG8_9STRA</name>
<dbReference type="AlphaFoldDB" id="A0A9N8HCG8"/>
<dbReference type="InterPro" id="IPR036282">
    <property type="entry name" value="Glutathione-S-Trfase_C_sf"/>
</dbReference>
<proteinExistence type="predicted"/>
<evidence type="ECO:0000259" key="1">
    <source>
        <dbReference type="PROSITE" id="PS50404"/>
    </source>
</evidence>
<dbReference type="Proteomes" id="UP001153069">
    <property type="component" value="Unassembled WGS sequence"/>
</dbReference>
<evidence type="ECO:0000313" key="3">
    <source>
        <dbReference type="Proteomes" id="UP001153069"/>
    </source>
</evidence>
<dbReference type="Gene3D" id="1.20.1050.10">
    <property type="match status" value="1"/>
</dbReference>
<comment type="caution">
    <text evidence="2">The sequence shown here is derived from an EMBL/GenBank/DDBJ whole genome shotgun (WGS) entry which is preliminary data.</text>
</comment>
<dbReference type="InterPro" id="IPR036249">
    <property type="entry name" value="Thioredoxin-like_sf"/>
</dbReference>
<dbReference type="OrthoDB" id="1738954at2759"/>
<dbReference type="SUPFAM" id="SSF52833">
    <property type="entry name" value="Thioredoxin-like"/>
    <property type="match status" value="1"/>
</dbReference>
<gene>
    <name evidence="2" type="ORF">SEMRO_318_G116020.1</name>
</gene>
<feature type="domain" description="GST N-terminal" evidence="1">
    <location>
        <begin position="6"/>
        <end position="104"/>
    </location>
</feature>
<dbReference type="SUPFAM" id="SSF47616">
    <property type="entry name" value="GST C-terminal domain-like"/>
    <property type="match status" value="1"/>
</dbReference>
<sequence length="243" mass="27094">MIDQDVEYTFHCYDHCPFGNRVAFLMDHFGIKYKKVVYGYGSGALPKECEGEGYDGDLNPRKLTGKKQLPVLEGPGVPCAPGAVGMPESLEICSFLIGRHQLVVPCATGRADVKELTDYLLDKKVMNPLTLVKLTKMPVADWADKRDVSYHVWKHKKKGDILSYENDEDAAAIKTLNAKLAEIPAMLKGDKCLNSWGFGMDDVLFLPWLRRLTCIKGVEFPSEVSEYMSTVGAQVEDYAKHAV</sequence>
<dbReference type="InterPro" id="IPR004045">
    <property type="entry name" value="Glutathione_S-Trfase_N"/>
</dbReference>
<accession>A0A9N8HCG8</accession>
<dbReference type="Pfam" id="PF04399">
    <property type="entry name" value="Glutaredoxin2_C"/>
    <property type="match status" value="1"/>
</dbReference>
<reference evidence="2" key="1">
    <citation type="submission" date="2020-06" db="EMBL/GenBank/DDBJ databases">
        <authorList>
            <consortium name="Plant Systems Biology data submission"/>
        </authorList>
    </citation>
    <scope>NUCLEOTIDE SEQUENCE</scope>
    <source>
        <strain evidence="2">D6</strain>
    </source>
</reference>
<dbReference type="EMBL" id="CAICTM010000317">
    <property type="protein sequence ID" value="CAB9507732.1"/>
    <property type="molecule type" value="Genomic_DNA"/>
</dbReference>
<keyword evidence="3" id="KW-1185">Reference proteome</keyword>